<proteinExistence type="predicted"/>
<accession>A0A4Y1RI26</accession>
<organism evidence="1">
    <name type="scientific">Prunus dulcis</name>
    <name type="common">Almond</name>
    <name type="synonym">Amygdalus dulcis</name>
    <dbReference type="NCBI Taxonomy" id="3755"/>
    <lineage>
        <taxon>Eukaryota</taxon>
        <taxon>Viridiplantae</taxon>
        <taxon>Streptophyta</taxon>
        <taxon>Embryophyta</taxon>
        <taxon>Tracheophyta</taxon>
        <taxon>Spermatophyta</taxon>
        <taxon>Magnoliopsida</taxon>
        <taxon>eudicotyledons</taxon>
        <taxon>Gunneridae</taxon>
        <taxon>Pentapetalae</taxon>
        <taxon>rosids</taxon>
        <taxon>fabids</taxon>
        <taxon>Rosales</taxon>
        <taxon>Rosaceae</taxon>
        <taxon>Amygdaloideae</taxon>
        <taxon>Amygdaleae</taxon>
        <taxon>Prunus</taxon>
    </lineage>
</organism>
<dbReference type="AlphaFoldDB" id="A0A4Y1RI26"/>
<reference evidence="1" key="1">
    <citation type="journal article" date="2019" name="Science">
        <title>Mutation of a bHLH transcription factor allowed almond domestication.</title>
        <authorList>
            <person name="Sanchez-Perez R."/>
            <person name="Pavan S."/>
            <person name="Mazzeo R."/>
            <person name="Moldovan C."/>
            <person name="Aiese Cigliano R."/>
            <person name="Del Cueto J."/>
            <person name="Ricciardi F."/>
            <person name="Lotti C."/>
            <person name="Ricciardi L."/>
            <person name="Dicenta F."/>
            <person name="Lopez-Marques R.L."/>
            <person name="Lindberg Moller B."/>
        </authorList>
    </citation>
    <scope>NUCLEOTIDE SEQUENCE</scope>
</reference>
<evidence type="ECO:0000313" key="1">
    <source>
        <dbReference type="EMBL" id="BBH03942.1"/>
    </source>
</evidence>
<sequence>MEFVWQMIEAPHTNQDCDFLTYNEWLDAISCVWMAEDAQGCSVAVQLQILLLWLWNLLETISKKD</sequence>
<gene>
    <name evidence="1" type="ORF">Prudu_014946</name>
</gene>
<dbReference type="EMBL" id="AP019301">
    <property type="protein sequence ID" value="BBH03942.1"/>
    <property type="molecule type" value="Genomic_DNA"/>
</dbReference>
<protein>
    <submittedName>
        <fullName evidence="1">Mitochondrial substrate carrier family protein</fullName>
    </submittedName>
</protein>
<name>A0A4Y1RI26_PRUDU</name>